<keyword evidence="1" id="KW-1133">Transmembrane helix</keyword>
<feature type="transmembrane region" description="Helical" evidence="1">
    <location>
        <begin position="144"/>
        <end position="161"/>
    </location>
</feature>
<dbReference type="InterPro" id="IPR000045">
    <property type="entry name" value="Prepilin_IV_endopep_pep"/>
</dbReference>
<name>A0A9D1EGP1_9FIRM</name>
<reference evidence="3" key="2">
    <citation type="journal article" date="2021" name="PeerJ">
        <title>Extensive microbial diversity within the chicken gut microbiome revealed by metagenomics and culture.</title>
        <authorList>
            <person name="Gilroy R."/>
            <person name="Ravi A."/>
            <person name="Getino M."/>
            <person name="Pursley I."/>
            <person name="Horton D.L."/>
            <person name="Alikhan N.F."/>
            <person name="Baker D."/>
            <person name="Gharbi K."/>
            <person name="Hall N."/>
            <person name="Watson M."/>
            <person name="Adriaenssens E.M."/>
            <person name="Foster-Nyarko E."/>
            <person name="Jarju S."/>
            <person name="Secka A."/>
            <person name="Antonio M."/>
            <person name="Oren A."/>
            <person name="Chaudhuri R.R."/>
            <person name="La Ragione R."/>
            <person name="Hildebrand F."/>
            <person name="Pallen M.J."/>
        </authorList>
    </citation>
    <scope>NUCLEOTIDE SEQUENCE</scope>
    <source>
        <strain evidence="3">ChiW13-3771</strain>
    </source>
</reference>
<dbReference type="Pfam" id="PF01478">
    <property type="entry name" value="Peptidase_A24"/>
    <property type="match status" value="1"/>
</dbReference>
<keyword evidence="1" id="KW-0812">Transmembrane</keyword>
<evidence type="ECO:0000259" key="2">
    <source>
        <dbReference type="Pfam" id="PF01478"/>
    </source>
</evidence>
<dbReference type="EMBL" id="DVHN01000155">
    <property type="protein sequence ID" value="HIR89598.1"/>
    <property type="molecule type" value="Genomic_DNA"/>
</dbReference>
<protein>
    <submittedName>
        <fullName evidence="3">Prepilin peptidase</fullName>
    </submittedName>
</protein>
<feature type="domain" description="Prepilin type IV endopeptidase peptidase" evidence="2">
    <location>
        <begin position="8"/>
        <end position="108"/>
    </location>
</feature>
<organism evidence="3 4">
    <name type="scientific">Candidatus Fimimorpha faecalis</name>
    <dbReference type="NCBI Taxonomy" id="2840824"/>
    <lineage>
        <taxon>Bacteria</taxon>
        <taxon>Bacillati</taxon>
        <taxon>Bacillota</taxon>
        <taxon>Clostridia</taxon>
        <taxon>Eubacteriales</taxon>
        <taxon>Candidatus Fimimorpha</taxon>
    </lineage>
</organism>
<accession>A0A9D1EGP1</accession>
<proteinExistence type="predicted"/>
<evidence type="ECO:0000256" key="1">
    <source>
        <dbReference type="SAM" id="Phobius"/>
    </source>
</evidence>
<feature type="transmembrane region" description="Helical" evidence="1">
    <location>
        <begin position="26"/>
        <end position="44"/>
    </location>
</feature>
<dbReference type="AlphaFoldDB" id="A0A9D1EGP1"/>
<dbReference type="Proteomes" id="UP000824201">
    <property type="component" value="Unassembled WGS sequence"/>
</dbReference>
<feature type="transmembrane region" description="Helical" evidence="1">
    <location>
        <begin position="91"/>
        <end position="112"/>
    </location>
</feature>
<dbReference type="GO" id="GO:0016020">
    <property type="term" value="C:membrane"/>
    <property type="evidence" value="ECO:0007669"/>
    <property type="project" value="InterPro"/>
</dbReference>
<sequence>MVGTKDLIISGLLIVTTGMDMKMKRIPNWWMGVLFLIGLIDAFLMKEAGTYIIFCFGGFFFSSIGFFIGAIGGADVKLIGIMAGWIRDGSIWSWVFISLVVAACIGLIQMIYQRNFCSRMITTYQFIVHLFQGRTKAWKDGLPGAKPICFSICILIGYWIMRYVL</sequence>
<gene>
    <name evidence="3" type="ORF">IAC96_11685</name>
</gene>
<feature type="transmembrane region" description="Helical" evidence="1">
    <location>
        <begin position="51"/>
        <end position="71"/>
    </location>
</feature>
<dbReference type="Gene3D" id="1.20.120.1220">
    <property type="match status" value="1"/>
</dbReference>
<comment type="caution">
    <text evidence="3">The sequence shown here is derived from an EMBL/GenBank/DDBJ whole genome shotgun (WGS) entry which is preliminary data.</text>
</comment>
<evidence type="ECO:0000313" key="3">
    <source>
        <dbReference type="EMBL" id="HIR89598.1"/>
    </source>
</evidence>
<dbReference type="GO" id="GO:0004190">
    <property type="term" value="F:aspartic-type endopeptidase activity"/>
    <property type="evidence" value="ECO:0007669"/>
    <property type="project" value="InterPro"/>
</dbReference>
<reference evidence="3" key="1">
    <citation type="submission" date="2020-10" db="EMBL/GenBank/DDBJ databases">
        <authorList>
            <person name="Gilroy R."/>
        </authorList>
    </citation>
    <scope>NUCLEOTIDE SEQUENCE</scope>
    <source>
        <strain evidence="3">ChiW13-3771</strain>
    </source>
</reference>
<keyword evidence="1" id="KW-0472">Membrane</keyword>
<evidence type="ECO:0000313" key="4">
    <source>
        <dbReference type="Proteomes" id="UP000824201"/>
    </source>
</evidence>